<feature type="chain" id="PRO_5039079859" evidence="3">
    <location>
        <begin position="20"/>
        <end position="236"/>
    </location>
</feature>
<proteinExistence type="predicted"/>
<feature type="compositionally biased region" description="Low complexity" evidence="2">
    <location>
        <begin position="31"/>
        <end position="73"/>
    </location>
</feature>
<keyword evidence="1" id="KW-0175">Coiled coil</keyword>
<evidence type="ECO:0000256" key="1">
    <source>
        <dbReference type="SAM" id="Coils"/>
    </source>
</evidence>
<dbReference type="Gene3D" id="1.20.1260.10">
    <property type="match status" value="1"/>
</dbReference>
<evidence type="ECO:0000256" key="3">
    <source>
        <dbReference type="SAM" id="SignalP"/>
    </source>
</evidence>
<feature type="region of interest" description="Disordered" evidence="2">
    <location>
        <begin position="21"/>
        <end position="73"/>
    </location>
</feature>
<accession>A0A0W8I3W0</accession>
<keyword evidence="3" id="KW-0732">Signal</keyword>
<dbReference type="PANTHER" id="PTHR36933">
    <property type="entry name" value="SLL0788 PROTEIN"/>
    <property type="match status" value="1"/>
</dbReference>
<dbReference type="AlphaFoldDB" id="A0A0W8I3W0"/>
<dbReference type="Pfam" id="PF03713">
    <property type="entry name" value="DUF305"/>
    <property type="match status" value="1"/>
</dbReference>
<evidence type="ECO:0000313" key="5">
    <source>
        <dbReference type="EMBL" id="KUG52606.1"/>
    </source>
</evidence>
<reference evidence="6" key="1">
    <citation type="submission" date="2015-12" db="EMBL/GenBank/DDBJ databases">
        <authorList>
            <person name="Nair G.R."/>
            <person name="Kaur G."/>
            <person name="Mayilraj S."/>
        </authorList>
    </citation>
    <scope>NUCLEOTIDE SEQUENCE [LARGE SCALE GENOMIC DNA]</scope>
    <source>
        <strain evidence="6">CD08_4</strain>
    </source>
</reference>
<feature type="signal peptide" evidence="3">
    <location>
        <begin position="1"/>
        <end position="19"/>
    </location>
</feature>
<dbReference type="OrthoDB" id="26872at2"/>
<organism evidence="5 6">
    <name type="scientific">Kocuria rosea subsp. polaris</name>
    <dbReference type="NCBI Taxonomy" id="136273"/>
    <lineage>
        <taxon>Bacteria</taxon>
        <taxon>Bacillati</taxon>
        <taxon>Actinomycetota</taxon>
        <taxon>Actinomycetes</taxon>
        <taxon>Micrococcales</taxon>
        <taxon>Micrococcaceae</taxon>
        <taxon>Kocuria</taxon>
    </lineage>
</organism>
<comment type="caution">
    <text evidence="5">The sequence shown here is derived from an EMBL/GenBank/DDBJ whole genome shotgun (WGS) entry which is preliminary data.</text>
</comment>
<name>A0A0W8I3W0_KOCRO</name>
<feature type="domain" description="DUF305" evidence="4">
    <location>
        <begin position="82"/>
        <end position="229"/>
    </location>
</feature>
<sequence length="236" mass="24650">MKRSTTLSTLALAAALALAGCGSAGEEDPAADSGTSAEATASAATGTAGTPSASASDSPSDSPSGSPSGSAAGIAAEHNDADVMFAQMMLPHHEQAVQMSEILLGKDLVPEDVRDLAERVRDTQAPEMEQMRAMLAAWDAPTTPKDPATAHGGHGSGMVDDQGMNWLREAEEGPAAARLYLEQMTQHHEGAIEMARDQVQDGSNPQAVELAQEIVRAQETEIAEMERMLQELREGS</sequence>
<dbReference type="PANTHER" id="PTHR36933:SF1">
    <property type="entry name" value="SLL0788 PROTEIN"/>
    <property type="match status" value="1"/>
</dbReference>
<evidence type="ECO:0000313" key="6">
    <source>
        <dbReference type="Proteomes" id="UP000053512"/>
    </source>
</evidence>
<evidence type="ECO:0000259" key="4">
    <source>
        <dbReference type="Pfam" id="PF03713"/>
    </source>
</evidence>
<evidence type="ECO:0000256" key="2">
    <source>
        <dbReference type="SAM" id="MobiDB-lite"/>
    </source>
</evidence>
<feature type="coiled-coil region" evidence="1">
    <location>
        <begin position="208"/>
        <end position="235"/>
    </location>
</feature>
<protein>
    <submittedName>
        <fullName evidence="5">DUF305 domain-containing protein</fullName>
    </submittedName>
</protein>
<dbReference type="InterPro" id="IPR005183">
    <property type="entry name" value="DUF305_CopM-like"/>
</dbReference>
<dbReference type="EMBL" id="LQBK01000039">
    <property type="protein sequence ID" value="KUG52606.1"/>
    <property type="molecule type" value="Genomic_DNA"/>
</dbReference>
<dbReference type="InterPro" id="IPR012347">
    <property type="entry name" value="Ferritin-like"/>
</dbReference>
<dbReference type="Proteomes" id="UP000053512">
    <property type="component" value="Unassembled WGS sequence"/>
</dbReference>
<dbReference type="PROSITE" id="PS51257">
    <property type="entry name" value="PROKAR_LIPOPROTEIN"/>
    <property type="match status" value="1"/>
</dbReference>
<gene>
    <name evidence="5" type="ORF">AVL61_13685</name>
</gene>
<dbReference type="RefSeq" id="WP_058875151.1">
    <property type="nucleotide sequence ID" value="NZ_LQBK01000039.1"/>
</dbReference>